<gene>
    <name evidence="2" type="ORF">F8O04_11590</name>
</gene>
<dbReference type="OrthoDB" id="5098181at2"/>
<dbReference type="AlphaFoldDB" id="A0A6H9WH23"/>
<dbReference type="RefSeq" id="WP_158029529.1">
    <property type="nucleotide sequence ID" value="NZ_BMHG01000001.1"/>
</dbReference>
<dbReference type="EMBL" id="WBJY01000002">
    <property type="protein sequence ID" value="KAB1648334.1"/>
    <property type="molecule type" value="Genomic_DNA"/>
</dbReference>
<evidence type="ECO:0000313" key="2">
    <source>
        <dbReference type="EMBL" id="KAB1648334.1"/>
    </source>
</evidence>
<reference evidence="2 3" key="1">
    <citation type="submission" date="2019-09" db="EMBL/GenBank/DDBJ databases">
        <title>Phylogeny of genus Pseudoclavibacter and closely related genus.</title>
        <authorList>
            <person name="Li Y."/>
        </authorList>
    </citation>
    <scope>NUCLEOTIDE SEQUENCE [LARGE SCALE GENOMIC DNA]</scope>
    <source>
        <strain evidence="2 3">EGI 60007</strain>
    </source>
</reference>
<evidence type="ECO:0000256" key="1">
    <source>
        <dbReference type="SAM" id="SignalP"/>
    </source>
</evidence>
<name>A0A6H9WH23_9MICO</name>
<sequence>MRRVAPVLCTALLLVGASGCSSDEGSSLPETAEAVVGGLETSIEELAGVSDAILTAGQNGTQVSLSVHLEEDVTPEQVQEAAARANDLRTIELPDGVYPGQIDLRLGASVYSYFALPSVDGLRAQADYWAELVDAGAVAVNVRTYTQPLPSTAAPDPDHTGGGPALMNTPTGRYVGITLPNDDAEETAATIASIRGIQDPGASVGEWHFVSPDGALKAEYASPGLPEAEDMALAASLLSATDNLNDTATLALRIEQPDEWPRLSVKLTAFDGDLEESTTETIEDDLRETEIWPSMQELVATLANMNADYEVSLLSNALVDAGNFQLLVTGNGCDFSGDDDWPLLSQELESDVVAQAAMRQPGACVAA</sequence>
<keyword evidence="3" id="KW-1185">Reference proteome</keyword>
<proteinExistence type="predicted"/>
<dbReference type="PROSITE" id="PS51257">
    <property type="entry name" value="PROKAR_LIPOPROTEIN"/>
    <property type="match status" value="1"/>
</dbReference>
<accession>A0A6H9WH23</accession>
<organism evidence="2 3">
    <name type="scientific">Pseudoclavibacter endophyticus</name>
    <dbReference type="NCBI Taxonomy" id="1778590"/>
    <lineage>
        <taxon>Bacteria</taxon>
        <taxon>Bacillati</taxon>
        <taxon>Actinomycetota</taxon>
        <taxon>Actinomycetes</taxon>
        <taxon>Micrococcales</taxon>
        <taxon>Microbacteriaceae</taxon>
        <taxon>Pseudoclavibacter</taxon>
    </lineage>
</organism>
<keyword evidence="1" id="KW-0732">Signal</keyword>
<evidence type="ECO:0000313" key="3">
    <source>
        <dbReference type="Proteomes" id="UP000431744"/>
    </source>
</evidence>
<feature type="signal peptide" evidence="1">
    <location>
        <begin position="1"/>
        <end position="22"/>
    </location>
</feature>
<protein>
    <submittedName>
        <fullName evidence="2">Uncharacterized protein</fullName>
    </submittedName>
</protein>
<comment type="caution">
    <text evidence="2">The sequence shown here is derived from an EMBL/GenBank/DDBJ whole genome shotgun (WGS) entry which is preliminary data.</text>
</comment>
<feature type="chain" id="PRO_5026351741" evidence="1">
    <location>
        <begin position="23"/>
        <end position="367"/>
    </location>
</feature>
<dbReference type="Proteomes" id="UP000431744">
    <property type="component" value="Unassembled WGS sequence"/>
</dbReference>